<proteinExistence type="inferred from homology"/>
<protein>
    <recommendedName>
        <fullName evidence="3 12">Ribokinase</fullName>
        <shortName evidence="12">RK</shortName>
        <ecNumber evidence="2 12">2.7.1.15</ecNumber>
    </recommendedName>
</protein>
<evidence type="ECO:0000256" key="10">
    <source>
        <dbReference type="ARBA" id="ARBA00022958"/>
    </source>
</evidence>
<keyword evidence="5 12" id="KW-0479">Metal-binding</keyword>
<feature type="binding site" evidence="12">
    <location>
        <position position="296"/>
    </location>
    <ligand>
        <name>K(+)</name>
        <dbReference type="ChEBI" id="CHEBI:29103"/>
    </ligand>
</feature>
<feature type="binding site" evidence="12">
    <location>
        <position position="290"/>
    </location>
    <ligand>
        <name>K(+)</name>
        <dbReference type="ChEBI" id="CHEBI:29103"/>
    </ligand>
</feature>
<keyword evidence="10 12" id="KW-0630">Potassium</keyword>
<feature type="active site" description="Proton acceptor" evidence="12">
    <location>
        <position position="257"/>
    </location>
</feature>
<dbReference type="InterPro" id="IPR011877">
    <property type="entry name" value="Ribokinase"/>
</dbReference>
<comment type="subunit">
    <text evidence="12">Homodimer.</text>
</comment>
<feature type="binding site" evidence="12">
    <location>
        <position position="253"/>
    </location>
    <ligand>
        <name>K(+)</name>
        <dbReference type="ChEBI" id="CHEBI:29103"/>
    </ligand>
</feature>
<feature type="binding site" evidence="12">
    <location>
        <position position="292"/>
    </location>
    <ligand>
        <name>K(+)</name>
        <dbReference type="ChEBI" id="CHEBI:29103"/>
    </ligand>
</feature>
<evidence type="ECO:0000256" key="7">
    <source>
        <dbReference type="ARBA" id="ARBA00022777"/>
    </source>
</evidence>
<accession>A0ABV1KAM0</accession>
<evidence type="ECO:0000256" key="9">
    <source>
        <dbReference type="ARBA" id="ARBA00022842"/>
    </source>
</evidence>
<feature type="binding site" evidence="12">
    <location>
        <position position="145"/>
    </location>
    <ligand>
        <name>substrate</name>
    </ligand>
</feature>
<evidence type="ECO:0000313" key="14">
    <source>
        <dbReference type="EMBL" id="MEQ3551517.1"/>
    </source>
</evidence>
<dbReference type="Proteomes" id="UP001494902">
    <property type="component" value="Unassembled WGS sequence"/>
</dbReference>
<gene>
    <name evidence="12" type="primary">rbsK</name>
    <name evidence="14" type="ORF">WIS52_13670</name>
</gene>
<dbReference type="GO" id="GO:0004747">
    <property type="term" value="F:ribokinase activity"/>
    <property type="evidence" value="ECO:0007669"/>
    <property type="project" value="UniProtKB-EC"/>
</dbReference>
<dbReference type="InterPro" id="IPR002139">
    <property type="entry name" value="Ribo/fructo_kinase"/>
</dbReference>
<feature type="binding site" evidence="12">
    <location>
        <begin position="14"/>
        <end position="16"/>
    </location>
    <ligand>
        <name>substrate</name>
    </ligand>
</feature>
<keyword evidence="8 12" id="KW-0067">ATP-binding</keyword>
<feature type="binding site" evidence="12">
    <location>
        <position position="287"/>
    </location>
    <ligand>
        <name>K(+)</name>
        <dbReference type="ChEBI" id="CHEBI:29103"/>
    </ligand>
</feature>
<evidence type="ECO:0000256" key="11">
    <source>
        <dbReference type="ARBA" id="ARBA00023277"/>
    </source>
</evidence>
<comment type="subcellular location">
    <subcellularLocation>
        <location evidence="12">Cytoplasm</location>
    </subcellularLocation>
</comment>
<feature type="binding site" evidence="12">
    <location>
        <begin position="256"/>
        <end position="257"/>
    </location>
    <ligand>
        <name>ATP</name>
        <dbReference type="ChEBI" id="CHEBI:30616"/>
    </ligand>
</feature>
<evidence type="ECO:0000256" key="4">
    <source>
        <dbReference type="ARBA" id="ARBA00022679"/>
    </source>
</evidence>
<comment type="catalytic activity">
    <reaction evidence="12">
        <text>D-ribose + ATP = D-ribose 5-phosphate + ADP + H(+)</text>
        <dbReference type="Rhea" id="RHEA:13697"/>
        <dbReference type="ChEBI" id="CHEBI:15378"/>
        <dbReference type="ChEBI" id="CHEBI:30616"/>
        <dbReference type="ChEBI" id="CHEBI:47013"/>
        <dbReference type="ChEBI" id="CHEBI:78346"/>
        <dbReference type="ChEBI" id="CHEBI:456216"/>
        <dbReference type="EC" id="2.7.1.15"/>
    </reaction>
</comment>
<dbReference type="Gene3D" id="3.40.1190.20">
    <property type="match status" value="1"/>
</dbReference>
<dbReference type="InterPro" id="IPR029056">
    <property type="entry name" value="Ribokinase-like"/>
</dbReference>
<dbReference type="InterPro" id="IPR002173">
    <property type="entry name" value="Carboh/pur_kinase_PfkB_CS"/>
</dbReference>
<feature type="binding site" evidence="12">
    <location>
        <position position="188"/>
    </location>
    <ligand>
        <name>ATP</name>
        <dbReference type="ChEBI" id="CHEBI:30616"/>
    </ligand>
</feature>
<evidence type="ECO:0000313" key="15">
    <source>
        <dbReference type="Proteomes" id="UP001494902"/>
    </source>
</evidence>
<dbReference type="PANTHER" id="PTHR10584:SF166">
    <property type="entry name" value="RIBOKINASE"/>
    <property type="match status" value="1"/>
</dbReference>
<dbReference type="CDD" id="cd01174">
    <property type="entry name" value="ribokinase"/>
    <property type="match status" value="1"/>
</dbReference>
<evidence type="ECO:0000256" key="2">
    <source>
        <dbReference type="ARBA" id="ARBA00012035"/>
    </source>
</evidence>
<feature type="binding site" evidence="12">
    <location>
        <begin position="42"/>
        <end position="46"/>
    </location>
    <ligand>
        <name>substrate</name>
    </ligand>
</feature>
<comment type="activity regulation">
    <text evidence="12">Activated by a monovalent cation that binds near, but not in, the active site. The most likely occupant of the site in vivo is potassium. Ion binding induces a conformational change that may alter substrate affinity.</text>
</comment>
<dbReference type="PANTHER" id="PTHR10584">
    <property type="entry name" value="SUGAR KINASE"/>
    <property type="match status" value="1"/>
</dbReference>
<comment type="caution">
    <text evidence="12">Lacks conserved residue(s) required for the propagation of feature annotation.</text>
</comment>
<evidence type="ECO:0000256" key="12">
    <source>
        <dbReference type="HAMAP-Rule" id="MF_01987"/>
    </source>
</evidence>
<organism evidence="14 15">
    <name type="scientific">Pseudonocardia nematodicida</name>
    <dbReference type="NCBI Taxonomy" id="1206997"/>
    <lineage>
        <taxon>Bacteria</taxon>
        <taxon>Bacillati</taxon>
        <taxon>Actinomycetota</taxon>
        <taxon>Actinomycetes</taxon>
        <taxon>Pseudonocardiales</taxon>
        <taxon>Pseudonocardiaceae</taxon>
        <taxon>Pseudonocardia</taxon>
    </lineage>
</organism>
<evidence type="ECO:0000256" key="3">
    <source>
        <dbReference type="ARBA" id="ARBA00016943"/>
    </source>
</evidence>
<dbReference type="RefSeq" id="WP_349298594.1">
    <property type="nucleotide sequence ID" value="NZ_JBEDNQ010000005.1"/>
</dbReference>
<reference evidence="14 15" key="1">
    <citation type="submission" date="2024-03" db="EMBL/GenBank/DDBJ databases">
        <title>Draft genome sequence of Pseudonocardia nematodicida JCM 31783.</title>
        <authorList>
            <person name="Butdee W."/>
            <person name="Duangmal K."/>
        </authorList>
    </citation>
    <scope>NUCLEOTIDE SEQUENCE [LARGE SCALE GENOMIC DNA]</scope>
    <source>
        <strain evidence="14 15">JCM 31783</strain>
    </source>
</reference>
<feature type="binding site" evidence="12">
    <location>
        <begin position="224"/>
        <end position="229"/>
    </location>
    <ligand>
        <name>ATP</name>
        <dbReference type="ChEBI" id="CHEBI:30616"/>
    </ligand>
</feature>
<dbReference type="Pfam" id="PF00294">
    <property type="entry name" value="PfkB"/>
    <property type="match status" value="1"/>
</dbReference>
<evidence type="ECO:0000256" key="8">
    <source>
        <dbReference type="ARBA" id="ARBA00022840"/>
    </source>
</evidence>
<keyword evidence="4 12" id="KW-0808">Transferase</keyword>
<name>A0ABV1KAM0_9PSEU</name>
<keyword evidence="6 12" id="KW-0547">Nucleotide-binding</keyword>
<keyword evidence="11 12" id="KW-0119">Carbohydrate metabolism</keyword>
<feature type="domain" description="Carbohydrate kinase PfkB" evidence="13">
    <location>
        <begin position="7"/>
        <end position="299"/>
    </location>
</feature>
<keyword evidence="7 12" id="KW-0418">Kinase</keyword>
<dbReference type="SUPFAM" id="SSF53613">
    <property type="entry name" value="Ribokinase-like"/>
    <property type="match status" value="1"/>
</dbReference>
<evidence type="ECO:0000256" key="1">
    <source>
        <dbReference type="ARBA" id="ARBA00005380"/>
    </source>
</evidence>
<comment type="similarity">
    <text evidence="12">Belongs to the carbohydrate kinase PfkB family. Ribokinase subfamily.</text>
</comment>
<comment type="caution">
    <text evidence="14">The sequence shown here is derived from an EMBL/GenBank/DDBJ whole genome shotgun (WGS) entry which is preliminary data.</text>
</comment>
<keyword evidence="15" id="KW-1185">Reference proteome</keyword>
<feature type="binding site" evidence="12">
    <location>
        <position position="257"/>
    </location>
    <ligand>
        <name>substrate</name>
    </ligand>
</feature>
<dbReference type="EC" id="2.7.1.15" evidence="2 12"/>
<keyword evidence="12" id="KW-0963">Cytoplasm</keyword>
<sequence length="313" mass="30728">MQQDGVVVVIGSIHEDRFSYVDRLPAPGETVLAGSSARGVGGKGANQAIAAARLGAGVMMVARVGDDEAGLAATAELAARSVVVDAVGRVPDEATGYAAITVDAAGENTIVVHSGANRALGPDAAGRAVRGLAADRPAVVVCQCEIPPATVAAVAAATGDPHRFLLNLAPAVPVDPATLRRADPLVVNLVEAAQLAGRLGVVAGDDPRDLLAALRRYAPAVVITLGAGGALVGSGTGIEHVPATPPSEVVDTTGAGDAFVGAVAARLAAGATLPDAVRAGCLAGSVAVSRRGTTSSYPDASDLDALAAAGDRG</sequence>
<comment type="function">
    <text evidence="12">Catalyzes the phosphorylation of ribose at O-5 in a reaction requiring ATP and magnesium. The resulting D-ribose-5-phosphate can then be used either for sythesis of nucleotides, histidine, and tryptophan, or as a component of the pentose phosphate pathway.</text>
</comment>
<comment type="pathway">
    <text evidence="12">Carbohydrate metabolism; D-ribose degradation; D-ribose 5-phosphate from beta-D-ribopyranose: step 2/2.</text>
</comment>
<dbReference type="PRINTS" id="PR00990">
    <property type="entry name" value="RIBOKINASE"/>
</dbReference>
<feature type="binding site" evidence="12">
    <location>
        <position position="251"/>
    </location>
    <ligand>
        <name>K(+)</name>
        <dbReference type="ChEBI" id="CHEBI:29103"/>
    </ligand>
</feature>
<evidence type="ECO:0000256" key="5">
    <source>
        <dbReference type="ARBA" id="ARBA00022723"/>
    </source>
</evidence>
<keyword evidence="9 12" id="KW-0460">Magnesium</keyword>
<dbReference type="EMBL" id="JBEDNQ010000005">
    <property type="protein sequence ID" value="MEQ3551517.1"/>
    <property type="molecule type" value="Genomic_DNA"/>
</dbReference>
<dbReference type="HAMAP" id="MF_01987">
    <property type="entry name" value="Ribokinase"/>
    <property type="match status" value="1"/>
</dbReference>
<dbReference type="PROSITE" id="PS00584">
    <property type="entry name" value="PFKB_KINASES_2"/>
    <property type="match status" value="1"/>
</dbReference>
<evidence type="ECO:0000256" key="6">
    <source>
        <dbReference type="ARBA" id="ARBA00022741"/>
    </source>
</evidence>
<comment type="cofactor">
    <cofactor evidence="12">
        <name>Mg(2+)</name>
        <dbReference type="ChEBI" id="CHEBI:18420"/>
    </cofactor>
    <text evidence="12">Requires a divalent cation, most likely magnesium in vivo, as an electrophilic catalyst to aid phosphoryl group transfer. It is the chelate of the metal and the nucleotide that is the actual substrate.</text>
</comment>
<dbReference type="InterPro" id="IPR011611">
    <property type="entry name" value="PfkB_dom"/>
</dbReference>
<comment type="similarity">
    <text evidence="1">Belongs to the carbohydrate kinase pfkB family.</text>
</comment>
<evidence type="ECO:0000259" key="13">
    <source>
        <dbReference type="Pfam" id="PF00294"/>
    </source>
</evidence>